<keyword evidence="2" id="KW-0472">Membrane</keyword>
<gene>
    <name evidence="3" type="ORF">GTA51_05545</name>
</gene>
<organism evidence="3 4">
    <name type="scientific">Solidesulfovibrio aerotolerans</name>
    <dbReference type="NCBI Taxonomy" id="295255"/>
    <lineage>
        <taxon>Bacteria</taxon>
        <taxon>Pseudomonadati</taxon>
        <taxon>Thermodesulfobacteriota</taxon>
        <taxon>Desulfovibrionia</taxon>
        <taxon>Desulfovibrionales</taxon>
        <taxon>Desulfovibrionaceae</taxon>
        <taxon>Solidesulfovibrio</taxon>
    </lineage>
</organism>
<keyword evidence="4" id="KW-1185">Reference proteome</keyword>
<keyword evidence="2" id="KW-1133">Transmembrane helix</keyword>
<name>A0A7C9IMP6_9BACT</name>
<evidence type="ECO:0000313" key="3">
    <source>
        <dbReference type="EMBL" id="MYL82599.1"/>
    </source>
</evidence>
<dbReference type="RefSeq" id="WP_160959370.1">
    <property type="nucleotide sequence ID" value="NZ_WVUD01000006.1"/>
</dbReference>
<accession>A0A7C9IMP6</accession>
<comment type="caution">
    <text evidence="3">The sequence shown here is derived from an EMBL/GenBank/DDBJ whole genome shotgun (WGS) entry which is preliminary data.</text>
</comment>
<proteinExistence type="predicted"/>
<sequence>MRVIKVLFLLAFFFVCMLFFVQNTAILETPLQLKLGAFGYQVQSPGVPFYVVLLMSFVAGGLFCTLYFLAEKVRLAAGMRSLQNKVNALEKQMAQHKKSTVATPPSYVVAAPTASVMPAAADSTAPAQKAEA</sequence>
<dbReference type="OrthoDB" id="5465169at2"/>
<protein>
    <submittedName>
        <fullName evidence="3">LapA family protein</fullName>
    </submittedName>
</protein>
<feature type="coiled-coil region" evidence="1">
    <location>
        <begin position="72"/>
        <end position="99"/>
    </location>
</feature>
<dbReference type="AlphaFoldDB" id="A0A7C9IMP6"/>
<dbReference type="Proteomes" id="UP000482487">
    <property type="component" value="Unassembled WGS sequence"/>
</dbReference>
<evidence type="ECO:0000313" key="4">
    <source>
        <dbReference type="Proteomes" id="UP000482487"/>
    </source>
</evidence>
<keyword evidence="2" id="KW-0812">Transmembrane</keyword>
<dbReference type="EMBL" id="WVUD01000006">
    <property type="protein sequence ID" value="MYL82599.1"/>
    <property type="molecule type" value="Genomic_DNA"/>
</dbReference>
<keyword evidence="1" id="KW-0175">Coiled coil</keyword>
<evidence type="ECO:0000256" key="1">
    <source>
        <dbReference type="SAM" id="Coils"/>
    </source>
</evidence>
<evidence type="ECO:0000256" key="2">
    <source>
        <dbReference type="SAM" id="Phobius"/>
    </source>
</evidence>
<feature type="transmembrane region" description="Helical" evidence="2">
    <location>
        <begin position="49"/>
        <end position="70"/>
    </location>
</feature>
<reference evidence="3 4" key="1">
    <citation type="submission" date="2020-01" db="EMBL/GenBank/DDBJ databases">
        <title>Genome sequence of Desulfovibrio aerotolerans DSM 16695(T).</title>
        <authorList>
            <person name="Karnachuk O."/>
            <person name="Avakyan M."/>
            <person name="Mardanov A."/>
            <person name="Kadnikov V."/>
            <person name="Ravin N."/>
        </authorList>
    </citation>
    <scope>NUCLEOTIDE SEQUENCE [LARGE SCALE GENOMIC DNA]</scope>
    <source>
        <strain evidence="3 4">DSM 16695</strain>
    </source>
</reference>